<evidence type="ECO:0000256" key="5">
    <source>
        <dbReference type="SAM" id="Phobius"/>
    </source>
</evidence>
<dbReference type="RefSeq" id="WP_092231858.1">
    <property type="nucleotide sequence ID" value="NZ_FNLL01000003.1"/>
</dbReference>
<dbReference type="UniPathway" id="UPA00895"/>
<evidence type="ECO:0000313" key="7">
    <source>
        <dbReference type="EMBL" id="SDT98134.1"/>
    </source>
</evidence>
<organism evidence="7 8">
    <name type="scientific">Desulfobacula phenolica</name>
    <dbReference type="NCBI Taxonomy" id="90732"/>
    <lineage>
        <taxon>Bacteria</taxon>
        <taxon>Pseudomonadati</taxon>
        <taxon>Thermodesulfobacteriota</taxon>
        <taxon>Desulfobacteria</taxon>
        <taxon>Desulfobacterales</taxon>
        <taxon>Desulfobacteraceae</taxon>
        <taxon>Desulfobacula</taxon>
    </lineage>
</organism>
<evidence type="ECO:0000256" key="2">
    <source>
        <dbReference type="ARBA" id="ARBA00022692"/>
    </source>
</evidence>
<reference evidence="8" key="1">
    <citation type="submission" date="2016-10" db="EMBL/GenBank/DDBJ databases">
        <authorList>
            <person name="Varghese N."/>
            <person name="Submissions S."/>
        </authorList>
    </citation>
    <scope>NUCLEOTIDE SEQUENCE [LARGE SCALE GENOMIC DNA]</scope>
    <source>
        <strain evidence="8">DSM 3384</strain>
    </source>
</reference>
<keyword evidence="8" id="KW-1185">Reference proteome</keyword>
<dbReference type="InterPro" id="IPR009908">
    <property type="entry name" value="Methylamine_util_MauE"/>
</dbReference>
<feature type="transmembrane region" description="Helical" evidence="5">
    <location>
        <begin position="7"/>
        <end position="27"/>
    </location>
</feature>
<dbReference type="GO" id="GO:0016020">
    <property type="term" value="C:membrane"/>
    <property type="evidence" value="ECO:0007669"/>
    <property type="project" value="UniProtKB-SubCell"/>
</dbReference>
<feature type="transmembrane region" description="Helical" evidence="5">
    <location>
        <begin position="39"/>
        <end position="70"/>
    </location>
</feature>
<keyword evidence="4 5" id="KW-0472">Membrane</keyword>
<dbReference type="GO" id="GO:0030416">
    <property type="term" value="P:methylamine metabolic process"/>
    <property type="evidence" value="ECO:0007669"/>
    <property type="project" value="InterPro"/>
</dbReference>
<comment type="subcellular location">
    <subcellularLocation>
        <location evidence="1">Membrane</location>
        <topology evidence="1">Multi-pass membrane protein</topology>
    </subcellularLocation>
</comment>
<feature type="domain" description="Methylamine utilisation protein MauE" evidence="6">
    <location>
        <begin position="8"/>
        <end position="136"/>
    </location>
</feature>
<evidence type="ECO:0000256" key="4">
    <source>
        <dbReference type="ARBA" id="ARBA00023136"/>
    </source>
</evidence>
<name>A0A1H2EST7_9BACT</name>
<evidence type="ECO:0000256" key="1">
    <source>
        <dbReference type="ARBA" id="ARBA00004141"/>
    </source>
</evidence>
<dbReference type="AlphaFoldDB" id="A0A1H2EST7"/>
<evidence type="ECO:0000256" key="3">
    <source>
        <dbReference type="ARBA" id="ARBA00022989"/>
    </source>
</evidence>
<evidence type="ECO:0000259" key="6">
    <source>
        <dbReference type="Pfam" id="PF07291"/>
    </source>
</evidence>
<dbReference type="EMBL" id="FNLL01000003">
    <property type="protein sequence ID" value="SDT98134.1"/>
    <property type="molecule type" value="Genomic_DNA"/>
</dbReference>
<keyword evidence="3 5" id="KW-1133">Transmembrane helix</keyword>
<accession>A0A1H2EST7</accession>
<evidence type="ECO:0000313" key="8">
    <source>
        <dbReference type="Proteomes" id="UP000199608"/>
    </source>
</evidence>
<dbReference type="Pfam" id="PF07291">
    <property type="entry name" value="MauE"/>
    <property type="match status" value="1"/>
</dbReference>
<dbReference type="Proteomes" id="UP000199608">
    <property type="component" value="Unassembled WGS sequence"/>
</dbReference>
<feature type="transmembrane region" description="Helical" evidence="5">
    <location>
        <begin position="77"/>
        <end position="97"/>
    </location>
</feature>
<sequence length="142" mass="15373">MKNSYTEVFAFVIKLVLGITFIVASYHKIEDPAGFAGIIYGYAVFPGAIINLLAIAIPFLELVAGFSLILGVYPRSALLIMNLLLSGFILIIGFNLLRGHQFDCGCFSFSGQSNTASNVSLLVRDVFLLGAGIYLWKKISAS</sequence>
<proteinExistence type="predicted"/>
<gene>
    <name evidence="7" type="ORF">SAMN04487931_103331</name>
</gene>
<keyword evidence="2 5" id="KW-0812">Transmembrane</keyword>
<protein>
    <submittedName>
        <fullName evidence="7">Methylamine utilisation protein MauE</fullName>
    </submittedName>
</protein>